<reference evidence="4" key="1">
    <citation type="submission" date="2020-01" db="EMBL/GenBank/DDBJ databases">
        <title>Phosphoaccumulans saitamaens gen. nov., sp. nov., a polyphosphate accumulating bacterium isolated from surface river water.</title>
        <authorList>
            <person name="Watanabe K."/>
            <person name="Suda W."/>
        </authorList>
    </citation>
    <scope>NUCLEOTIDE SEQUENCE [LARGE SCALE GENOMIC DNA]</scope>
    <source>
        <strain evidence="4">ICHIAU1</strain>
    </source>
</reference>
<dbReference type="NCBIfam" id="TIGR02791">
    <property type="entry name" value="VirB5"/>
    <property type="match status" value="1"/>
</dbReference>
<dbReference type="SUPFAM" id="SSF101082">
    <property type="entry name" value="Typo IV secretion system protein TraC"/>
    <property type="match status" value="1"/>
</dbReference>
<dbReference type="RefSeq" id="WP_162050228.1">
    <property type="nucleotide sequence ID" value="NZ_AP022345.1"/>
</dbReference>
<name>A0A7R6QX49_9RHOO</name>
<feature type="signal peptide" evidence="2">
    <location>
        <begin position="1"/>
        <end position="22"/>
    </location>
</feature>
<evidence type="ECO:0000256" key="1">
    <source>
        <dbReference type="SAM" id="Coils"/>
    </source>
</evidence>
<protein>
    <recommendedName>
        <fullName evidence="5">P-type DNA transfer protein VirB5</fullName>
    </recommendedName>
</protein>
<evidence type="ECO:0000313" key="3">
    <source>
        <dbReference type="EMBL" id="BBU69017.1"/>
    </source>
</evidence>
<dbReference type="Gene3D" id="1.20.58.430">
    <property type="entry name" value="Type IV secretion system, VirB5-domain"/>
    <property type="match status" value="1"/>
</dbReference>
<feature type="coiled-coil region" evidence="1">
    <location>
        <begin position="33"/>
        <end position="60"/>
    </location>
</feature>
<sequence length="232" mass="25610">MKRTCQVALVALALLAQSPVRAQGIPVIDAANLEQALQNIAAWQRQLQAMQQQYEQQVAQFKALTGARGFGDVLSNPLLQKYLPLNWQQVYQGVRTGNMSDLAAAARQQNLIYDCLAQQGQSQQLCRAQLGATYQVRDIFQKAYDTAVAQFDRIGQLQSQIGKTDDPKGIAELQARIGTEQSVLQNAMLQAQLGQQLSEAENKLILQQRAEIAHKAYSAGGALDTQPMNYQH</sequence>
<dbReference type="Pfam" id="PF07996">
    <property type="entry name" value="T4SS"/>
    <property type="match status" value="1"/>
</dbReference>
<keyword evidence="2" id="KW-0732">Signal</keyword>
<keyword evidence="4" id="KW-1185">Reference proteome</keyword>
<accession>A0A7R6QX49</accession>
<organism evidence="3 4">
    <name type="scientific">Fluviibacter phosphoraccumulans</name>
    <dbReference type="NCBI Taxonomy" id="1751046"/>
    <lineage>
        <taxon>Bacteria</taxon>
        <taxon>Pseudomonadati</taxon>
        <taxon>Pseudomonadota</taxon>
        <taxon>Betaproteobacteria</taxon>
        <taxon>Rhodocyclales</taxon>
        <taxon>Fluviibacteraceae</taxon>
        <taxon>Fluviibacter</taxon>
    </lineage>
</organism>
<dbReference type="InterPro" id="IPR014158">
    <property type="entry name" value="T4SS_VirB5"/>
</dbReference>
<dbReference type="OrthoDB" id="9780974at2"/>
<keyword evidence="1" id="KW-0175">Coiled coil</keyword>
<dbReference type="InterPro" id="IPR023220">
    <property type="entry name" value="T4SS_VirB5-domain"/>
</dbReference>
<dbReference type="EMBL" id="AP022345">
    <property type="protein sequence ID" value="BBU69017.1"/>
    <property type="molecule type" value="Genomic_DNA"/>
</dbReference>
<evidence type="ECO:0000256" key="2">
    <source>
        <dbReference type="SAM" id="SignalP"/>
    </source>
</evidence>
<dbReference type="CDD" id="cd14262">
    <property type="entry name" value="VirB5_like"/>
    <property type="match status" value="1"/>
</dbReference>
<gene>
    <name evidence="3" type="ORF">ICHIAU1_13000</name>
</gene>
<feature type="chain" id="PRO_5030522113" description="P-type DNA transfer protein VirB5" evidence="2">
    <location>
        <begin position="23"/>
        <end position="232"/>
    </location>
</feature>
<proteinExistence type="predicted"/>
<dbReference type="Proteomes" id="UP000463961">
    <property type="component" value="Chromosome"/>
</dbReference>
<dbReference type="AlphaFoldDB" id="A0A7R6QX49"/>
<evidence type="ECO:0000313" key="4">
    <source>
        <dbReference type="Proteomes" id="UP000463961"/>
    </source>
</evidence>
<evidence type="ECO:0008006" key="5">
    <source>
        <dbReference type="Google" id="ProtNLM"/>
    </source>
</evidence>